<proteinExistence type="predicted"/>
<gene>
    <name evidence="1" type="ORF">SAMN04489796_101857</name>
</gene>
<protein>
    <submittedName>
        <fullName evidence="1">Uncharacterized protein</fullName>
    </submittedName>
</protein>
<keyword evidence="2" id="KW-1185">Reference proteome</keyword>
<dbReference type="Proteomes" id="UP000199492">
    <property type="component" value="Unassembled WGS sequence"/>
</dbReference>
<dbReference type="AlphaFoldDB" id="A0A1G7XX62"/>
<reference evidence="2" key="1">
    <citation type="submission" date="2016-10" db="EMBL/GenBank/DDBJ databases">
        <authorList>
            <person name="Varghese N."/>
            <person name="Submissions S."/>
        </authorList>
    </citation>
    <scope>NUCLEOTIDE SEQUENCE [LARGE SCALE GENOMIC DNA]</scope>
    <source>
        <strain evidence="2">DSM 15363</strain>
    </source>
</reference>
<sequence length="540" mass="59436">MLTVYYSCDKDDGIVKEVLNTEVATPVFKTLTYETADAIFNRLRTDVKITKYLKLPEGSTLQSKSTQDTLGLTIATDIIKQVTLGTYTSYTMKIVHQTDSTVFYNLTIEDKNGVSSMLVTKYTPTDYWLSNKGEAYQGGIQSKKVNKLTEFIDVEAPFDDDLLDGNNDYDVGAGPGGSAGTYSADYPTDCFGTVIISMEMITHLCQCVTPGHLPGGCNDCSNPGYYEYVPRYSCIDDGNYNPDVPDDSGGSIGGVSPPDPIDDTSIGVSIMPEECTERLPGDIDGDCKLSPYEMCMKSNNNYSQEICDCVADGNVIATCIFNDNCKKINEQNSGPEHMAKIAFLKTKFNAPTEVGFSYKANGIYVNLNNFTNGGHSLDIEITSDMLGFAHTHLNDKNIGNFNGDGIDDIEKRIRIFSPKDIRTFLQLLENAHNNNLATSDIYGTMVSSSGTYILKLDGDINNVLTQFTPSMSGQLASLAMKNKFKKYFNEYSNIEKAFLHFLKNEVGVSGIKLFEIKNNGTIKEKKLKQNGNVESNTCPD</sequence>
<dbReference type="EMBL" id="FNCZ01000001">
    <property type="protein sequence ID" value="SDG88768.1"/>
    <property type="molecule type" value="Genomic_DNA"/>
</dbReference>
<name>A0A1G7XX62_9FLAO</name>
<evidence type="ECO:0000313" key="2">
    <source>
        <dbReference type="Proteomes" id="UP000199492"/>
    </source>
</evidence>
<evidence type="ECO:0000313" key="1">
    <source>
        <dbReference type="EMBL" id="SDG88768.1"/>
    </source>
</evidence>
<accession>A0A1G7XX62</accession>
<dbReference type="STRING" id="262004.SAMN04489796_101857"/>
<organism evidence="1 2">
    <name type="scientific">Winogradskyella thalassocola</name>
    <dbReference type="NCBI Taxonomy" id="262004"/>
    <lineage>
        <taxon>Bacteria</taxon>
        <taxon>Pseudomonadati</taxon>
        <taxon>Bacteroidota</taxon>
        <taxon>Flavobacteriia</taxon>
        <taxon>Flavobacteriales</taxon>
        <taxon>Flavobacteriaceae</taxon>
        <taxon>Winogradskyella</taxon>
    </lineage>
</organism>
<dbReference type="RefSeq" id="WP_092466326.1">
    <property type="nucleotide sequence ID" value="NZ_FNCZ01000001.1"/>
</dbReference>
<dbReference type="OrthoDB" id="1264044at2"/>